<name>A0ABX0JN36_9PROT</name>
<keyword evidence="3" id="KW-1185">Reference proteome</keyword>
<sequence>MTARTPLRMGVMDQGWAPAGCDDVTALQNTARLVRVADELGYDTAWIGEHHHQRPDKPFWGRISATEVFLGYVAAQTRSVALGTGVRILGTTPVLRTAEEMTTLAALTGGRVDFGIGSGFGQFGMKSRAERIAEFCTTLDELLLILREKAPDGTPPVSPSSPVDITTRLWAAARDEGMVAHLAKTDINLVVGQAEPAVTQAGYIRSYRQAGGRGRTRGVRLVCVAPTRAQAIADSEKAAELYYEMFSQMAYHKEAVSRGLIRETPADHQELLSQIHFIAGTPDDVIPPLADYIATTGISQLDIMVNIPGMNPAHAERTLRLVQTEVRPALTPAYAHTHAGAA</sequence>
<gene>
    <name evidence="2" type="ORF">GOB93_09560</name>
</gene>
<accession>A0ABX0JN36</accession>
<dbReference type="Gene3D" id="3.20.20.30">
    <property type="entry name" value="Luciferase-like domain"/>
    <property type="match status" value="1"/>
</dbReference>
<dbReference type="InterPro" id="IPR036661">
    <property type="entry name" value="Luciferase-like_sf"/>
</dbReference>
<dbReference type="InterPro" id="IPR011251">
    <property type="entry name" value="Luciferase-like_dom"/>
</dbReference>
<reference evidence="2 3" key="1">
    <citation type="journal article" date="2020" name="Int. J. Syst. Evol. Microbiol.">
        <title>Novel acetic acid bacteria from cider fermentations: Acetobacter conturbans sp. nov. and Acetobacter fallax sp. nov.</title>
        <authorList>
            <person name="Sombolestani A.S."/>
            <person name="Cleenwerck I."/>
            <person name="Cnockaert M."/>
            <person name="Borremans W."/>
            <person name="Wieme A.D."/>
            <person name="De Vuyst L."/>
            <person name="Vandamme P."/>
        </authorList>
    </citation>
    <scope>NUCLEOTIDE SEQUENCE [LARGE SCALE GENOMIC DNA]</scope>
    <source>
        <strain evidence="2 3">LMG 30640</strain>
    </source>
</reference>
<feature type="domain" description="Luciferase-like" evidence="1">
    <location>
        <begin position="25"/>
        <end position="292"/>
    </location>
</feature>
<organism evidence="2 3">
    <name type="scientific">Acetobacter musti</name>
    <dbReference type="NCBI Taxonomy" id="864732"/>
    <lineage>
        <taxon>Bacteria</taxon>
        <taxon>Pseudomonadati</taxon>
        <taxon>Pseudomonadota</taxon>
        <taxon>Alphaproteobacteria</taxon>
        <taxon>Acetobacterales</taxon>
        <taxon>Acetobacteraceae</taxon>
        <taxon>Acetobacter</taxon>
    </lineage>
</organism>
<evidence type="ECO:0000313" key="2">
    <source>
        <dbReference type="EMBL" id="NHN84886.1"/>
    </source>
</evidence>
<dbReference type="Proteomes" id="UP000635278">
    <property type="component" value="Unassembled WGS sequence"/>
</dbReference>
<protein>
    <submittedName>
        <fullName evidence="2">LLM class flavin-dependent oxidoreductase</fullName>
    </submittedName>
</protein>
<dbReference type="SUPFAM" id="SSF51679">
    <property type="entry name" value="Bacterial luciferase-like"/>
    <property type="match status" value="1"/>
</dbReference>
<dbReference type="InterPro" id="IPR050766">
    <property type="entry name" value="Bact_Lucif_Oxidored"/>
</dbReference>
<comment type="caution">
    <text evidence="2">The sequence shown here is derived from an EMBL/GenBank/DDBJ whole genome shotgun (WGS) entry which is preliminary data.</text>
</comment>
<dbReference type="PANTHER" id="PTHR30137:SF6">
    <property type="entry name" value="LUCIFERASE-LIKE MONOOXYGENASE"/>
    <property type="match status" value="1"/>
</dbReference>
<evidence type="ECO:0000259" key="1">
    <source>
        <dbReference type="Pfam" id="PF00296"/>
    </source>
</evidence>
<evidence type="ECO:0000313" key="3">
    <source>
        <dbReference type="Proteomes" id="UP000635278"/>
    </source>
</evidence>
<dbReference type="CDD" id="cd00347">
    <property type="entry name" value="Flavin_utilizing_monoxygenases"/>
    <property type="match status" value="1"/>
</dbReference>
<dbReference type="PANTHER" id="PTHR30137">
    <property type="entry name" value="LUCIFERASE-LIKE MONOOXYGENASE"/>
    <property type="match status" value="1"/>
</dbReference>
<proteinExistence type="predicted"/>
<dbReference type="EMBL" id="WOTB01000010">
    <property type="protein sequence ID" value="NHN84886.1"/>
    <property type="molecule type" value="Genomic_DNA"/>
</dbReference>
<dbReference type="Pfam" id="PF00296">
    <property type="entry name" value="Bac_luciferase"/>
    <property type="match status" value="1"/>
</dbReference>
<dbReference type="RefSeq" id="WP_173583272.1">
    <property type="nucleotide sequence ID" value="NZ_WOTB01000010.1"/>
</dbReference>